<feature type="region of interest" description="Disordered" evidence="1">
    <location>
        <begin position="202"/>
        <end position="235"/>
    </location>
</feature>
<evidence type="ECO:0000256" key="1">
    <source>
        <dbReference type="SAM" id="MobiDB-lite"/>
    </source>
</evidence>
<sequence>MSGSERWWKMTAPGGCSKVYWAMMKNKAIWSAIGCLLLSLSGCTSDAAKQQARSSVSWRYGSQAILVNAQTAPDLNSYDGESHSLVLAVVQTRSPDAFYQLIQTPELAGLVLQGGRPPDGILQVSRYALEPGHAFRLVLDRLQEARQVGFIAAFYGLPLTQTSRLFDIPVSVTRSGILFPDWQAAPSPLALDLKLGNSGIGEAESHPLERIPAAPDPASAPTAATPIRLSNSGEP</sequence>
<dbReference type="IntAct" id="A8YQR8">
    <property type="interactions" value="1"/>
</dbReference>
<dbReference type="AlphaFoldDB" id="A8YQR8"/>
<reference evidence="2" key="4">
    <citation type="submission" date="2007-06" db="EMBL/GenBank/DDBJ databases">
        <authorList>
            <person name="Zheng J."/>
            <person name="Leung K.Y."/>
        </authorList>
    </citation>
    <scope>NUCLEOTIDE SEQUENCE</scope>
    <source>
        <strain evidence="2">PPD130/91</strain>
    </source>
</reference>
<reference evidence="2" key="2">
    <citation type="journal article" date="2004" name="Mol. Microbiol.">
        <title>Use of proteomics to identify novel virulence determinants that are required for Edwardsiella tarda pathogenesis.</title>
        <authorList>
            <person name="Rao P.S."/>
            <person name="Yamada Y."/>
            <person name="Tan Y.P."/>
            <person name="Leung K.Y."/>
        </authorList>
    </citation>
    <scope>NUCLEOTIDE SEQUENCE</scope>
    <source>
        <strain evidence="2">PPD130/91</strain>
    </source>
</reference>
<proteinExistence type="predicted"/>
<dbReference type="InterPro" id="IPR038706">
    <property type="entry name" value="Type_VI_SciN-like_sf"/>
</dbReference>
<evidence type="ECO:0000313" key="2">
    <source>
        <dbReference type="EMBL" id="ABW69084.1"/>
    </source>
</evidence>
<gene>
    <name evidence="2" type="primary">evpL</name>
</gene>
<dbReference type="TCDB" id="3.A.23.2.1">
    <property type="family name" value="the type vi symbiosis/virulence secretory system (t6ss) family"/>
</dbReference>
<dbReference type="InterPro" id="IPR017734">
    <property type="entry name" value="T6SS_SciN"/>
</dbReference>
<reference evidence="2" key="1">
    <citation type="submission" date="2003-09" db="EMBL/GenBank/DDBJ databases">
        <authorList>
            <person name="Yamada Y.Y."/>
            <person name="Tung S.L."/>
            <person name="Srinivasa Rao P.S."/>
            <person name="Leung K.Y."/>
        </authorList>
    </citation>
    <scope>NUCLEOTIDE SEQUENCE</scope>
    <source>
        <strain evidence="2">PPD130/91</strain>
    </source>
</reference>
<dbReference type="Gene3D" id="2.60.40.4150">
    <property type="entry name" value="Type VI secretion system, lipoprotein SciN"/>
    <property type="match status" value="1"/>
</dbReference>
<organism evidence="2">
    <name type="scientific">Edwardsiella tarda</name>
    <dbReference type="NCBI Taxonomy" id="636"/>
    <lineage>
        <taxon>Bacteria</taxon>
        <taxon>Pseudomonadati</taxon>
        <taxon>Pseudomonadota</taxon>
        <taxon>Gammaproteobacteria</taxon>
        <taxon>Enterobacterales</taxon>
        <taxon>Hafniaceae</taxon>
        <taxon>Edwardsiella</taxon>
    </lineage>
</organism>
<dbReference type="Pfam" id="PF12790">
    <property type="entry name" value="T6SS-SciN"/>
    <property type="match status" value="1"/>
</dbReference>
<accession>A8YQR8</accession>
<reference evidence="2" key="3">
    <citation type="journal article" date="2007" name="Mol. Microbiol.">
        <title>Dissection of a type VI secretion system in Edwardsiella tarda.</title>
        <authorList>
            <person name="Zheng J."/>
            <person name="Leung K.Y."/>
        </authorList>
    </citation>
    <scope>NUCLEOTIDE SEQUENCE</scope>
    <source>
        <strain evidence="2">PPD130/91</strain>
    </source>
</reference>
<name>A8YQR8_EDWTA</name>
<feature type="compositionally biased region" description="Low complexity" evidence="1">
    <location>
        <begin position="212"/>
        <end position="226"/>
    </location>
</feature>
<protein>
    <submittedName>
        <fullName evidence="2">EvpL</fullName>
    </submittedName>
</protein>
<dbReference type="EMBL" id="AY424360">
    <property type="protein sequence ID" value="ABW69084.1"/>
    <property type="molecule type" value="Genomic_DNA"/>
</dbReference>